<dbReference type="InterPro" id="IPR000086">
    <property type="entry name" value="NUDIX_hydrolase_dom"/>
</dbReference>
<dbReference type="Proteomes" id="UP001295684">
    <property type="component" value="Unassembled WGS sequence"/>
</dbReference>
<reference evidence="3" key="1">
    <citation type="submission" date="2023-07" db="EMBL/GenBank/DDBJ databases">
        <authorList>
            <consortium name="AG Swart"/>
            <person name="Singh M."/>
            <person name="Singh A."/>
            <person name="Seah K."/>
            <person name="Emmerich C."/>
        </authorList>
    </citation>
    <scope>NUCLEOTIDE SEQUENCE</scope>
    <source>
        <strain evidence="3">DP1</strain>
    </source>
</reference>
<dbReference type="Gene3D" id="3.90.79.10">
    <property type="entry name" value="Nucleoside Triphosphate Pyrophosphohydrolase"/>
    <property type="match status" value="1"/>
</dbReference>
<dbReference type="SUPFAM" id="SSF55811">
    <property type="entry name" value="Nudix"/>
    <property type="match status" value="1"/>
</dbReference>
<feature type="domain" description="Nudix hydrolase" evidence="2">
    <location>
        <begin position="36"/>
        <end position="227"/>
    </location>
</feature>
<dbReference type="EMBL" id="CAMPGE010015392">
    <property type="protein sequence ID" value="CAI2374019.1"/>
    <property type="molecule type" value="Genomic_DNA"/>
</dbReference>
<evidence type="ECO:0000313" key="4">
    <source>
        <dbReference type="Proteomes" id="UP001295684"/>
    </source>
</evidence>
<dbReference type="GO" id="GO:0010945">
    <property type="term" value="F:coenzyme A diphosphatase activity"/>
    <property type="evidence" value="ECO:0007669"/>
    <property type="project" value="InterPro"/>
</dbReference>
<evidence type="ECO:0000313" key="3">
    <source>
        <dbReference type="EMBL" id="CAI2374019.1"/>
    </source>
</evidence>
<protein>
    <recommendedName>
        <fullName evidence="2">Nudix hydrolase domain-containing protein</fullName>
    </recommendedName>
</protein>
<dbReference type="InterPro" id="IPR045121">
    <property type="entry name" value="CoAse"/>
</dbReference>
<proteinExistence type="predicted"/>
<dbReference type="PANTHER" id="PTHR12992">
    <property type="entry name" value="NUDIX HYDROLASE"/>
    <property type="match status" value="1"/>
</dbReference>
<dbReference type="InterPro" id="IPR020084">
    <property type="entry name" value="NUDIX_hydrolase_CS"/>
</dbReference>
<evidence type="ECO:0000259" key="2">
    <source>
        <dbReference type="PROSITE" id="PS51462"/>
    </source>
</evidence>
<dbReference type="PANTHER" id="PTHR12992:SF44">
    <property type="entry name" value="NUDIX HYDROLASE DOMAIN-CONTAINING PROTEIN"/>
    <property type="match status" value="1"/>
</dbReference>
<sequence>MSSRKVCEYTRLLDFLRKIEVAKPIPLNTWKPHFTPVNASVSIILRLYIRDHTKRPKRLRTIEKQRIHGDPTQPLQLTPDEVDKYFQSQDHFDKANCEAQVFYIKRGDDEGDRFSGHVAFPGGKVEEGESLLEGAIRETHEEVGFDLLDSNNFALITQYPLTIPFMFMKNRRRMFVTPFVFLQLSFDEIQPAYQEREVQSSVWTSLEFLASHNEQFFWYRPQRNPRYKTDLTLLMPTFLLVDSEEYSQQDIYNDPSVVNKDFPLGGMTLYLTRHFLNFTGMKNIRPHMGYYKIQEIKNKTLSVIAGKFFSLFAINPQYYFQEAWKEYQYYVYLSSVGLATAYGGFKWFKSKNGEKLRSSKI</sequence>
<keyword evidence="1" id="KW-0378">Hydrolase</keyword>
<keyword evidence="4" id="KW-1185">Reference proteome</keyword>
<dbReference type="Pfam" id="PF00293">
    <property type="entry name" value="NUDIX"/>
    <property type="match status" value="1"/>
</dbReference>
<evidence type="ECO:0000256" key="1">
    <source>
        <dbReference type="ARBA" id="ARBA00022801"/>
    </source>
</evidence>
<dbReference type="PROSITE" id="PS51462">
    <property type="entry name" value="NUDIX"/>
    <property type="match status" value="1"/>
</dbReference>
<dbReference type="InterPro" id="IPR015797">
    <property type="entry name" value="NUDIX_hydrolase-like_dom_sf"/>
</dbReference>
<accession>A0AAD1XJX6</accession>
<name>A0AAD1XJX6_EUPCR</name>
<comment type="caution">
    <text evidence="3">The sequence shown here is derived from an EMBL/GenBank/DDBJ whole genome shotgun (WGS) entry which is preliminary data.</text>
</comment>
<dbReference type="CDD" id="cd03426">
    <property type="entry name" value="NUDIX_CoAse_Nudt7"/>
    <property type="match status" value="1"/>
</dbReference>
<organism evidence="3 4">
    <name type="scientific">Euplotes crassus</name>
    <dbReference type="NCBI Taxonomy" id="5936"/>
    <lineage>
        <taxon>Eukaryota</taxon>
        <taxon>Sar</taxon>
        <taxon>Alveolata</taxon>
        <taxon>Ciliophora</taxon>
        <taxon>Intramacronucleata</taxon>
        <taxon>Spirotrichea</taxon>
        <taxon>Hypotrichia</taxon>
        <taxon>Euplotida</taxon>
        <taxon>Euplotidae</taxon>
        <taxon>Moneuplotes</taxon>
    </lineage>
</organism>
<gene>
    <name evidence="3" type="ORF">ECRASSUSDP1_LOCUS15368</name>
</gene>
<dbReference type="PROSITE" id="PS00893">
    <property type="entry name" value="NUDIX_BOX"/>
    <property type="match status" value="1"/>
</dbReference>
<dbReference type="AlphaFoldDB" id="A0AAD1XJX6"/>